<evidence type="ECO:0000313" key="6">
    <source>
        <dbReference type="EMBL" id="ANY82616.1"/>
    </source>
</evidence>
<dbReference type="GO" id="GO:0003700">
    <property type="term" value="F:DNA-binding transcription factor activity"/>
    <property type="evidence" value="ECO:0007669"/>
    <property type="project" value="InterPro"/>
</dbReference>
<evidence type="ECO:0000256" key="1">
    <source>
        <dbReference type="ARBA" id="ARBA00009437"/>
    </source>
</evidence>
<keyword evidence="3" id="KW-0238">DNA-binding</keyword>
<dbReference type="FunFam" id="3.40.190.10:FF:000017">
    <property type="entry name" value="Glycine cleavage system transcriptional activator"/>
    <property type="match status" value="1"/>
</dbReference>
<dbReference type="PRINTS" id="PR00039">
    <property type="entry name" value="HTHLYSR"/>
</dbReference>
<dbReference type="AlphaFoldDB" id="A0A1B2ERL5"/>
<keyword evidence="4" id="KW-0804">Transcription</keyword>
<evidence type="ECO:0000256" key="4">
    <source>
        <dbReference type="ARBA" id="ARBA00023163"/>
    </source>
</evidence>
<dbReference type="OrthoDB" id="9793571at2"/>
<dbReference type="InterPro" id="IPR036388">
    <property type="entry name" value="WH-like_DNA-bd_sf"/>
</dbReference>
<keyword evidence="6" id="KW-0614">Plasmid</keyword>
<comment type="similarity">
    <text evidence="1">Belongs to the LysR transcriptional regulatory family.</text>
</comment>
<evidence type="ECO:0000256" key="2">
    <source>
        <dbReference type="ARBA" id="ARBA00023015"/>
    </source>
</evidence>
<dbReference type="InterPro" id="IPR036390">
    <property type="entry name" value="WH_DNA-bd_sf"/>
</dbReference>
<geneLocation type="plasmid" evidence="6">
    <name>unnamed1</name>
</geneLocation>
<evidence type="ECO:0000259" key="5">
    <source>
        <dbReference type="PROSITE" id="PS50931"/>
    </source>
</evidence>
<dbReference type="Gene3D" id="3.40.190.10">
    <property type="entry name" value="Periplasmic binding protein-like II"/>
    <property type="match status" value="2"/>
</dbReference>
<feature type="domain" description="HTH lysR-type" evidence="5">
    <location>
        <begin position="5"/>
        <end position="62"/>
    </location>
</feature>
<dbReference type="Gene3D" id="1.10.10.10">
    <property type="entry name" value="Winged helix-like DNA-binding domain superfamily/Winged helix DNA-binding domain"/>
    <property type="match status" value="1"/>
</dbReference>
<dbReference type="PANTHER" id="PTHR30537:SF58">
    <property type="entry name" value="HTH-TYPE TRANSCRIPTIONAL REGULATOR PERR"/>
    <property type="match status" value="1"/>
</dbReference>
<organism evidence="6">
    <name type="scientific">Microvirga ossetica</name>
    <dbReference type="NCBI Taxonomy" id="1882682"/>
    <lineage>
        <taxon>Bacteria</taxon>
        <taxon>Pseudomonadati</taxon>
        <taxon>Pseudomonadota</taxon>
        <taxon>Alphaproteobacteria</taxon>
        <taxon>Hyphomicrobiales</taxon>
        <taxon>Methylobacteriaceae</taxon>
        <taxon>Microvirga</taxon>
    </lineage>
</organism>
<dbReference type="KEGG" id="moc:BB934_30560"/>
<dbReference type="PANTHER" id="PTHR30537">
    <property type="entry name" value="HTH-TYPE TRANSCRIPTIONAL REGULATOR"/>
    <property type="match status" value="1"/>
</dbReference>
<dbReference type="InterPro" id="IPR000847">
    <property type="entry name" value="LysR_HTH_N"/>
</dbReference>
<dbReference type="FunFam" id="1.10.10.10:FF:000001">
    <property type="entry name" value="LysR family transcriptional regulator"/>
    <property type="match status" value="1"/>
</dbReference>
<accession>A0A1B2ERL5</accession>
<dbReference type="InterPro" id="IPR005119">
    <property type="entry name" value="LysR_subst-bd"/>
</dbReference>
<dbReference type="GO" id="GO:0006351">
    <property type="term" value="P:DNA-templated transcription"/>
    <property type="evidence" value="ECO:0007669"/>
    <property type="project" value="TreeGrafter"/>
</dbReference>
<dbReference type="SUPFAM" id="SSF46785">
    <property type="entry name" value="Winged helix' DNA-binding domain"/>
    <property type="match status" value="1"/>
</dbReference>
<name>A0A1B2ERL5_9HYPH</name>
<protein>
    <submittedName>
        <fullName evidence="6">LysR family transcriptional regulator</fullName>
    </submittedName>
</protein>
<keyword evidence="2" id="KW-0805">Transcription regulation</keyword>
<dbReference type="EMBL" id="CP016617">
    <property type="protein sequence ID" value="ANY82616.1"/>
    <property type="molecule type" value="Genomic_DNA"/>
</dbReference>
<dbReference type="SUPFAM" id="SSF53850">
    <property type="entry name" value="Periplasmic binding protein-like II"/>
    <property type="match status" value="1"/>
</dbReference>
<dbReference type="RefSeq" id="WP_099513720.1">
    <property type="nucleotide sequence ID" value="NZ_CP016617.1"/>
</dbReference>
<dbReference type="InterPro" id="IPR058163">
    <property type="entry name" value="LysR-type_TF_proteobact-type"/>
</dbReference>
<reference evidence="6" key="1">
    <citation type="submission" date="2016-07" db="EMBL/GenBank/DDBJ databases">
        <title>Microvirga ossetica sp. nov. a new species of rhizobia isolated from root nodules of the legume species Vicia alpestris Steven originated from North Ossetia region in the Caucasus.</title>
        <authorList>
            <person name="Safronova V.I."/>
            <person name="Kuznetsova I.G."/>
            <person name="Sazanova A.L."/>
            <person name="Belimov A."/>
            <person name="Andronov E."/>
            <person name="Osledkin Y.S."/>
            <person name="Onishchuk O.P."/>
            <person name="Kurchak O.N."/>
            <person name="Shaposhnikov A.I."/>
            <person name="Willems A."/>
            <person name="Tikhonovich I.A."/>
        </authorList>
    </citation>
    <scope>NUCLEOTIDE SEQUENCE [LARGE SCALE GENOMIC DNA]</scope>
    <source>
        <strain evidence="6">V5/3M</strain>
        <plasmid evidence="6">unnamed1</plasmid>
    </source>
</reference>
<dbReference type="GO" id="GO:0043565">
    <property type="term" value="F:sequence-specific DNA binding"/>
    <property type="evidence" value="ECO:0007669"/>
    <property type="project" value="TreeGrafter"/>
</dbReference>
<sequence>MSLKVPLSSLRVFEAAGRRRSFQGAATELGLTPSAVSHAIRKMEEALGVVLFERDGRGVRLSPEGEALMGHTERAFEELRHGLDMVSTRAPHLLRLHSAPSFATQWLGPRLARFLAENPKIEVRLSANTDYTRFETDEFDADITYGVPRQDGLVVLPLGEETVTPLCAPHIAETIASPEDLLQYQLIQSDNKQVRWPSWFALNGTNLPSSLRGSRFDRSFLAIAAAADGLGIALESTLLAERELVSGRLVAPLVGRTKDIRYVGHYLVFPKPSRQSGPIQVFAQWLAHELGIELVPLP</sequence>
<proteinExistence type="inferred from homology"/>
<dbReference type="Pfam" id="PF03466">
    <property type="entry name" value="LysR_substrate"/>
    <property type="match status" value="1"/>
</dbReference>
<dbReference type="InterPro" id="IPR011991">
    <property type="entry name" value="ArsR-like_HTH"/>
</dbReference>
<dbReference type="Pfam" id="PF00126">
    <property type="entry name" value="HTH_1"/>
    <property type="match status" value="1"/>
</dbReference>
<gene>
    <name evidence="6" type="ORF">BB934_30560</name>
</gene>
<dbReference type="CDD" id="cd08432">
    <property type="entry name" value="PBP2_GcdR_TrpI_HvrB_AmpR_like"/>
    <property type="match status" value="1"/>
</dbReference>
<evidence type="ECO:0000256" key="3">
    <source>
        <dbReference type="ARBA" id="ARBA00023125"/>
    </source>
</evidence>
<dbReference type="CDD" id="cd00090">
    <property type="entry name" value="HTH_ARSR"/>
    <property type="match status" value="1"/>
</dbReference>
<dbReference type="PROSITE" id="PS50931">
    <property type="entry name" value="HTH_LYSR"/>
    <property type="match status" value="1"/>
</dbReference>